<dbReference type="PROSITE" id="PS51892">
    <property type="entry name" value="SUBTILASE"/>
    <property type="match status" value="1"/>
</dbReference>
<evidence type="ECO:0000256" key="8">
    <source>
        <dbReference type="ARBA" id="ARBA00022801"/>
    </source>
</evidence>
<feature type="active site" description="Charge relay system" evidence="11">
    <location>
        <position position="346"/>
    </location>
</feature>
<dbReference type="PROSITE" id="PS00137">
    <property type="entry name" value="SUBTILASE_HIS"/>
    <property type="match status" value="1"/>
</dbReference>
<feature type="domain" description="SLH" evidence="13">
    <location>
        <begin position="484"/>
        <end position="543"/>
    </location>
</feature>
<dbReference type="InterPro" id="IPR050131">
    <property type="entry name" value="Peptidase_S8_subtilisin-like"/>
</dbReference>
<dbReference type="InterPro" id="IPR023827">
    <property type="entry name" value="Peptidase_S8_Asp-AS"/>
</dbReference>
<evidence type="ECO:0000256" key="2">
    <source>
        <dbReference type="ARBA" id="ARBA00004613"/>
    </source>
</evidence>
<dbReference type="GO" id="GO:0008233">
    <property type="term" value="F:peptidase activity"/>
    <property type="evidence" value="ECO:0007669"/>
    <property type="project" value="UniProtKB-KW"/>
</dbReference>
<dbReference type="GO" id="GO:0006508">
    <property type="term" value="P:proteolysis"/>
    <property type="evidence" value="ECO:0007669"/>
    <property type="project" value="UniProtKB-KW"/>
</dbReference>
<evidence type="ECO:0000259" key="13">
    <source>
        <dbReference type="PROSITE" id="PS51272"/>
    </source>
</evidence>
<dbReference type="Gene3D" id="2.60.40.10">
    <property type="entry name" value="Immunoglobulins"/>
    <property type="match status" value="1"/>
</dbReference>
<dbReference type="InterPro" id="IPR023828">
    <property type="entry name" value="Peptidase_S8_Ser-AS"/>
</dbReference>
<dbReference type="EMBL" id="JXLP01000009">
    <property type="protein sequence ID" value="KIL78638.1"/>
    <property type="molecule type" value="Genomic_DNA"/>
</dbReference>
<accession>A0ABR5AV69</accession>
<dbReference type="InterPro" id="IPR036852">
    <property type="entry name" value="Peptidase_S8/S53_dom_sf"/>
</dbReference>
<keyword evidence="5 11" id="KW-0645">Protease</keyword>
<evidence type="ECO:0000256" key="12">
    <source>
        <dbReference type="RuleBase" id="RU003355"/>
    </source>
</evidence>
<gene>
    <name evidence="14" type="ORF">SD77_4318</name>
</gene>
<feature type="active site" description="Charge relay system" evidence="11">
    <location>
        <position position="143"/>
    </location>
</feature>
<evidence type="ECO:0000256" key="5">
    <source>
        <dbReference type="ARBA" id="ARBA00022670"/>
    </source>
</evidence>
<keyword evidence="4" id="KW-0964">Secreted</keyword>
<dbReference type="Gene3D" id="3.30.70.80">
    <property type="entry name" value="Peptidase S8 propeptide/proteinase inhibitor I9"/>
    <property type="match status" value="1"/>
</dbReference>
<dbReference type="InterPro" id="IPR013783">
    <property type="entry name" value="Ig-like_fold"/>
</dbReference>
<dbReference type="InterPro" id="IPR015500">
    <property type="entry name" value="Peptidase_S8_subtilisin-rel"/>
</dbReference>
<protein>
    <submittedName>
        <fullName evidence="14">Extracellular serine protease</fullName>
    </submittedName>
</protein>
<evidence type="ECO:0000256" key="4">
    <source>
        <dbReference type="ARBA" id="ARBA00022525"/>
    </source>
</evidence>
<dbReference type="PANTHER" id="PTHR43806">
    <property type="entry name" value="PEPTIDASE S8"/>
    <property type="match status" value="1"/>
</dbReference>
<keyword evidence="8 11" id="KW-0378">Hydrolase</keyword>
<dbReference type="Gene3D" id="3.40.50.200">
    <property type="entry name" value="Peptidase S8/S53 domain"/>
    <property type="match status" value="1"/>
</dbReference>
<dbReference type="InterPro" id="IPR001119">
    <property type="entry name" value="SLH_dom"/>
</dbReference>
<keyword evidence="15" id="KW-1185">Reference proteome</keyword>
<comment type="cofactor">
    <cofactor evidence="1">
        <name>Ca(2+)</name>
        <dbReference type="ChEBI" id="CHEBI:29108"/>
    </cofactor>
</comment>
<evidence type="ECO:0000313" key="15">
    <source>
        <dbReference type="Proteomes" id="UP000031982"/>
    </source>
</evidence>
<comment type="subcellular location">
    <subcellularLocation>
        <location evidence="2">Secreted</location>
    </subcellularLocation>
</comment>
<evidence type="ECO:0000256" key="9">
    <source>
        <dbReference type="ARBA" id="ARBA00022825"/>
    </source>
</evidence>
<evidence type="ECO:0000256" key="7">
    <source>
        <dbReference type="ARBA" id="ARBA00022729"/>
    </source>
</evidence>
<dbReference type="PRINTS" id="PR00723">
    <property type="entry name" value="SUBTILISIN"/>
</dbReference>
<feature type="domain" description="SLH" evidence="13">
    <location>
        <begin position="608"/>
        <end position="661"/>
    </location>
</feature>
<dbReference type="PROSITE" id="PS51272">
    <property type="entry name" value="SLH"/>
    <property type="match status" value="3"/>
</dbReference>
<dbReference type="PROSITE" id="PS00138">
    <property type="entry name" value="SUBTILASE_SER"/>
    <property type="match status" value="1"/>
</dbReference>
<dbReference type="InterPro" id="IPR034202">
    <property type="entry name" value="Subtilisin_Carlsberg-like"/>
</dbReference>
<organism evidence="14 15">
    <name type="scientific">Bacillus badius</name>
    <dbReference type="NCBI Taxonomy" id="1455"/>
    <lineage>
        <taxon>Bacteria</taxon>
        <taxon>Bacillati</taxon>
        <taxon>Bacillota</taxon>
        <taxon>Bacilli</taxon>
        <taxon>Bacillales</taxon>
        <taxon>Bacillaceae</taxon>
        <taxon>Pseudobacillus</taxon>
    </lineage>
</organism>
<dbReference type="InterPro" id="IPR022398">
    <property type="entry name" value="Peptidase_S8_His-AS"/>
</dbReference>
<name>A0ABR5AV69_BACBA</name>
<feature type="active site" description="Charge relay system" evidence="11">
    <location>
        <position position="180"/>
    </location>
</feature>
<evidence type="ECO:0000256" key="6">
    <source>
        <dbReference type="ARBA" id="ARBA00022723"/>
    </source>
</evidence>
<dbReference type="PANTHER" id="PTHR43806:SF11">
    <property type="entry name" value="CEREVISIN-RELATED"/>
    <property type="match status" value="1"/>
</dbReference>
<evidence type="ECO:0000256" key="3">
    <source>
        <dbReference type="ARBA" id="ARBA00011073"/>
    </source>
</evidence>
<dbReference type="Proteomes" id="UP000031982">
    <property type="component" value="Unassembled WGS sequence"/>
</dbReference>
<evidence type="ECO:0000256" key="10">
    <source>
        <dbReference type="ARBA" id="ARBA00022837"/>
    </source>
</evidence>
<evidence type="ECO:0000256" key="11">
    <source>
        <dbReference type="PROSITE-ProRule" id="PRU01240"/>
    </source>
</evidence>
<sequence>MLPPLYCSSVKREVFALGKTMKYILLVFAALLFLHIFPADANANMIAKKRAVILFNEEVDRQLLEKYTEDIKYVFDELPAAAVELTDAQKKLLEFYPGIHSIRYDKPVQQSAQRVEWGYKAVEADKRVPGTLTGKGIKIGILDSGIDTKHPDLQVAGGACMMNLLRIDGCKNSYNDDNGHGTHVAGIIAAKNNSLGVVGVAPNAQIYGVKVLNKLGDGTTSTMMAGVEWAIKNKMDIINISITSPFEDDYLHRMIQRAYDSGILVVAAAGNEGKPLTGEPSSVQYPAKFPEVIAVSSIDESKRHGPLSSIGKEVELAAPGERIYSTYPTTINTTEEVGYKTLSGTSMASPYVVGLAALYKEKYPDMTNKHLRMLLQKNALDLGAPGRDDFFGYGLARTDKNPADSAVKLSYSTDGKGKITMNTSEAAAQFTTYNVYRFDRLIASGITSSEFVDYATQGTLQYYIHPVVNGKESQNFASLKVTNPAPALKDVVLDKWYNRFIAYLHHEGIMNGYTNGEFRPERSILRSEAAILLGNALNLDGTKRNTRFKDVTAAVSSSGYVEALAEAKIISGFPDGTFRPNEPVTRAEMAILIAKAYQIAGQTTGPFKDINSKVTGYQYINGLAAKKIISGFEDGTFRPSEAINRAGFAAFLAKTTNEQLR</sequence>
<comment type="caution">
    <text evidence="14">The sequence shown here is derived from an EMBL/GenBank/DDBJ whole genome shotgun (WGS) entry which is preliminary data.</text>
</comment>
<evidence type="ECO:0000256" key="1">
    <source>
        <dbReference type="ARBA" id="ARBA00001913"/>
    </source>
</evidence>
<comment type="similarity">
    <text evidence="3 11 12">Belongs to the peptidase S8 family.</text>
</comment>
<dbReference type="InterPro" id="IPR037045">
    <property type="entry name" value="S8pro/Inhibitor_I9_sf"/>
</dbReference>
<dbReference type="Pfam" id="PF00082">
    <property type="entry name" value="Peptidase_S8"/>
    <property type="match status" value="1"/>
</dbReference>
<keyword evidence="6" id="KW-0479">Metal-binding</keyword>
<keyword evidence="7" id="KW-0732">Signal</keyword>
<dbReference type="PROSITE" id="PS00136">
    <property type="entry name" value="SUBTILASE_ASP"/>
    <property type="match status" value="1"/>
</dbReference>
<dbReference type="Pfam" id="PF00395">
    <property type="entry name" value="SLH"/>
    <property type="match status" value="3"/>
</dbReference>
<keyword evidence="9 11" id="KW-0720">Serine protease</keyword>
<keyword evidence="10" id="KW-0106">Calcium</keyword>
<evidence type="ECO:0000313" key="14">
    <source>
        <dbReference type="EMBL" id="KIL78638.1"/>
    </source>
</evidence>
<proteinExistence type="inferred from homology"/>
<reference evidence="14 15" key="1">
    <citation type="submission" date="2015-01" db="EMBL/GenBank/DDBJ databases">
        <title>Genome Assembly of Bacillus badius MTCC 1458.</title>
        <authorList>
            <person name="Verma A."/>
            <person name="Khatri I."/>
            <person name="Mual P."/>
            <person name="Subramanian S."/>
            <person name="Krishnamurthi S."/>
        </authorList>
    </citation>
    <scope>NUCLEOTIDE SEQUENCE [LARGE SCALE GENOMIC DNA]</scope>
    <source>
        <strain evidence="14 15">MTCC 1458</strain>
    </source>
</reference>
<dbReference type="CDD" id="cd07477">
    <property type="entry name" value="Peptidases_S8_Subtilisin_subset"/>
    <property type="match status" value="1"/>
</dbReference>
<feature type="domain" description="SLH" evidence="13">
    <location>
        <begin position="544"/>
        <end position="607"/>
    </location>
</feature>
<dbReference type="InterPro" id="IPR000209">
    <property type="entry name" value="Peptidase_S8/S53_dom"/>
</dbReference>
<dbReference type="SUPFAM" id="SSF52743">
    <property type="entry name" value="Subtilisin-like"/>
    <property type="match status" value="1"/>
</dbReference>